<name>A0ABS3UCQ6_9ACTN</name>
<dbReference type="EMBL" id="JAGFNS010000002">
    <property type="protein sequence ID" value="MBO3736555.1"/>
    <property type="molecule type" value="Genomic_DNA"/>
</dbReference>
<reference evidence="1 2" key="1">
    <citation type="submission" date="2021-03" db="EMBL/GenBank/DDBJ databases">
        <title>Actinoplanes flavus sp. nov., a novel actinomycete isolated from Coconut Palm rhizosphere soil.</title>
        <authorList>
            <person name="Luo X."/>
        </authorList>
    </citation>
    <scope>NUCLEOTIDE SEQUENCE [LARGE SCALE GENOMIC DNA]</scope>
    <source>
        <strain evidence="1 2">NEAU-H7</strain>
    </source>
</reference>
<organism evidence="1 2">
    <name type="scientific">Actinoplanes flavus</name>
    <dbReference type="NCBI Taxonomy" id="2820290"/>
    <lineage>
        <taxon>Bacteria</taxon>
        <taxon>Bacillati</taxon>
        <taxon>Actinomycetota</taxon>
        <taxon>Actinomycetes</taxon>
        <taxon>Micromonosporales</taxon>
        <taxon>Micromonosporaceae</taxon>
        <taxon>Actinoplanes</taxon>
    </lineage>
</organism>
<dbReference type="RefSeq" id="WP_208465771.1">
    <property type="nucleotide sequence ID" value="NZ_JAGFNS010000002.1"/>
</dbReference>
<comment type="caution">
    <text evidence="1">The sequence shown here is derived from an EMBL/GenBank/DDBJ whole genome shotgun (WGS) entry which is preliminary data.</text>
</comment>
<accession>A0ABS3UCQ6</accession>
<evidence type="ECO:0000313" key="1">
    <source>
        <dbReference type="EMBL" id="MBO3736555.1"/>
    </source>
</evidence>
<evidence type="ECO:0000313" key="2">
    <source>
        <dbReference type="Proteomes" id="UP000679690"/>
    </source>
</evidence>
<dbReference type="Proteomes" id="UP000679690">
    <property type="component" value="Unassembled WGS sequence"/>
</dbReference>
<proteinExistence type="predicted"/>
<protein>
    <submittedName>
        <fullName evidence="1">Uncharacterized protein</fullName>
    </submittedName>
</protein>
<gene>
    <name evidence="1" type="ORF">J5X75_03365</name>
</gene>
<sequence>MQTVGAALLGVATAMTATRQPFLRIITAVILGSGYALVANVATAGYLTIAYILVLAWWAATTAIATIITGGTGNAGWITRWLPPSR</sequence>
<keyword evidence="2" id="KW-1185">Reference proteome</keyword>